<dbReference type="GO" id="GO:0005886">
    <property type="term" value="C:plasma membrane"/>
    <property type="evidence" value="ECO:0007669"/>
    <property type="project" value="UniProtKB-SubCell"/>
</dbReference>
<dbReference type="InterPro" id="IPR036259">
    <property type="entry name" value="MFS_trans_sf"/>
</dbReference>
<feature type="transmembrane region" description="Helical" evidence="12">
    <location>
        <begin position="143"/>
        <end position="162"/>
    </location>
</feature>
<feature type="domain" description="Major facilitator superfamily (MFS) profile" evidence="13">
    <location>
        <begin position="29"/>
        <end position="436"/>
    </location>
</feature>
<evidence type="ECO:0000313" key="15">
    <source>
        <dbReference type="Proteomes" id="UP000595046"/>
    </source>
</evidence>
<dbReference type="KEGG" id="sbat:G4Z16_01115"/>
<feature type="transmembrane region" description="Helical" evidence="12">
    <location>
        <begin position="263"/>
        <end position="281"/>
    </location>
</feature>
<evidence type="ECO:0000256" key="8">
    <source>
        <dbReference type="ARBA" id="ARBA00023136"/>
    </source>
</evidence>
<dbReference type="AlphaFoldDB" id="A0A7T1WQI6"/>
<dbReference type="EMBL" id="CP048882">
    <property type="protein sequence ID" value="QPP05216.1"/>
    <property type="molecule type" value="Genomic_DNA"/>
</dbReference>
<evidence type="ECO:0000256" key="10">
    <source>
        <dbReference type="ARBA" id="ARBA00039918"/>
    </source>
</evidence>
<organism evidence="14 15">
    <name type="scientific">Streptomyces bathyalis</name>
    <dbReference type="NCBI Taxonomy" id="2710756"/>
    <lineage>
        <taxon>Bacteria</taxon>
        <taxon>Bacillati</taxon>
        <taxon>Actinomycetota</taxon>
        <taxon>Actinomycetes</taxon>
        <taxon>Kitasatosporales</taxon>
        <taxon>Streptomycetaceae</taxon>
        <taxon>Streptomyces</taxon>
    </lineage>
</organism>
<protein>
    <recommendedName>
        <fullName evidence="10">Putative proline/betaine transporter</fullName>
    </recommendedName>
</protein>
<dbReference type="InterPro" id="IPR005828">
    <property type="entry name" value="MFS_sugar_transport-like"/>
</dbReference>
<feature type="transmembrane region" description="Helical" evidence="12">
    <location>
        <begin position="287"/>
        <end position="308"/>
    </location>
</feature>
<dbReference type="GO" id="GO:0015293">
    <property type="term" value="F:symporter activity"/>
    <property type="evidence" value="ECO:0007669"/>
    <property type="project" value="UniProtKB-KW"/>
</dbReference>
<feature type="transmembrane region" description="Helical" evidence="12">
    <location>
        <begin position="66"/>
        <end position="90"/>
    </location>
</feature>
<evidence type="ECO:0000256" key="12">
    <source>
        <dbReference type="SAM" id="Phobius"/>
    </source>
</evidence>
<sequence>MSSNTEPLRETAPRTGVDQQTDTQRIRPVITASVVGTIIEWYDFFIYGTAAALVFGKLFFPASSSLAGTMAAFATYAVGFAVRPIGGAVFGHFGDKLGRKTILITTLAVMGVTTTLIGLLPTYAQIGIWAPALLVVLRMAQGFGAGAEFAGAAIMAVEYSPVGRRGYFGSWPQIGVAIGLAASSGVFALVGLLPEEAFMSWGWRVPFIASALVLLVGTWIRMRISETPVFQEVQKERKVARSPLTEVLRNHPKSFLAVLGMRFADNAVLYIPVAFTLTYLAERGVESSVGLTAVLLASGVQVATIPLFGAWSDRVGRRMVYGGGAAVSALLLVPYFLLLDTGNTWLIWLAVMLLGGLAYSAMAGSQPAFFSELFHPRVRYTGVAGARELGATVGGFTPLAATALLAAYSTGLAVAALVIVMCLISVVSVLWAPETRGRRFDVEKPGSSTDDPLN</sequence>
<dbReference type="InterPro" id="IPR020846">
    <property type="entry name" value="MFS_dom"/>
</dbReference>
<dbReference type="SUPFAM" id="SSF103473">
    <property type="entry name" value="MFS general substrate transporter"/>
    <property type="match status" value="1"/>
</dbReference>
<keyword evidence="8 12" id="KW-0472">Membrane</keyword>
<feature type="transmembrane region" description="Helical" evidence="12">
    <location>
        <begin position="102"/>
        <end position="123"/>
    </location>
</feature>
<evidence type="ECO:0000256" key="9">
    <source>
        <dbReference type="ARBA" id="ARBA00037295"/>
    </source>
</evidence>
<dbReference type="FunFam" id="1.20.1250.20:FF:000001">
    <property type="entry name" value="Dicarboxylate MFS transporter"/>
    <property type="match status" value="1"/>
</dbReference>
<feature type="transmembrane region" description="Helical" evidence="12">
    <location>
        <begin position="174"/>
        <end position="194"/>
    </location>
</feature>
<feature type="transmembrane region" description="Helical" evidence="12">
    <location>
        <begin position="200"/>
        <end position="220"/>
    </location>
</feature>
<dbReference type="PANTHER" id="PTHR43045">
    <property type="entry name" value="SHIKIMATE TRANSPORTER"/>
    <property type="match status" value="1"/>
</dbReference>
<evidence type="ECO:0000259" key="13">
    <source>
        <dbReference type="PROSITE" id="PS50850"/>
    </source>
</evidence>
<feature type="transmembrane region" description="Helical" evidence="12">
    <location>
        <begin position="41"/>
        <end position="60"/>
    </location>
</feature>
<dbReference type="PANTHER" id="PTHR43045:SF1">
    <property type="entry name" value="SHIKIMATE TRANSPORTER"/>
    <property type="match status" value="1"/>
</dbReference>
<evidence type="ECO:0000256" key="1">
    <source>
        <dbReference type="ARBA" id="ARBA00004651"/>
    </source>
</evidence>
<comment type="subcellular location">
    <subcellularLocation>
        <location evidence="1">Cell membrane</location>
        <topology evidence="1">Multi-pass membrane protein</topology>
    </subcellularLocation>
</comment>
<keyword evidence="3" id="KW-0813">Transport</keyword>
<gene>
    <name evidence="14" type="ORF">G4Z16_01115</name>
</gene>
<dbReference type="Pfam" id="PF07690">
    <property type="entry name" value="MFS_1"/>
    <property type="match status" value="1"/>
</dbReference>
<evidence type="ECO:0000256" key="7">
    <source>
        <dbReference type="ARBA" id="ARBA00022989"/>
    </source>
</evidence>
<evidence type="ECO:0000256" key="3">
    <source>
        <dbReference type="ARBA" id="ARBA00022448"/>
    </source>
</evidence>
<evidence type="ECO:0000256" key="11">
    <source>
        <dbReference type="SAM" id="MobiDB-lite"/>
    </source>
</evidence>
<dbReference type="Proteomes" id="UP000595046">
    <property type="component" value="Chromosome"/>
</dbReference>
<feature type="transmembrane region" description="Helical" evidence="12">
    <location>
        <begin position="414"/>
        <end position="432"/>
    </location>
</feature>
<comment type="function">
    <text evidence="9">May be a proton symporter involved in the uptake of osmolytes such as proline and glycine betaine.</text>
</comment>
<keyword evidence="15" id="KW-1185">Reference proteome</keyword>
<feature type="region of interest" description="Disordered" evidence="11">
    <location>
        <begin position="1"/>
        <end position="22"/>
    </location>
</feature>
<reference evidence="15" key="1">
    <citation type="submission" date="2020-02" db="EMBL/GenBank/DDBJ databases">
        <title>Streptomyces sp. ASO4wet.</title>
        <authorList>
            <person name="Risdian C."/>
            <person name="Landwehr W."/>
            <person name="Schupp P."/>
            <person name="Wink J."/>
        </authorList>
    </citation>
    <scope>NUCLEOTIDE SEQUENCE [LARGE SCALE GENOMIC DNA]</scope>
    <source>
        <strain evidence="15">ASO4wet</strain>
    </source>
</reference>
<evidence type="ECO:0000313" key="14">
    <source>
        <dbReference type="EMBL" id="QPP05216.1"/>
    </source>
</evidence>
<evidence type="ECO:0000256" key="6">
    <source>
        <dbReference type="ARBA" id="ARBA00022847"/>
    </source>
</evidence>
<keyword evidence="5 12" id="KW-0812">Transmembrane</keyword>
<accession>A0A7T1WQI6</accession>
<feature type="transmembrane region" description="Helical" evidence="12">
    <location>
        <begin position="345"/>
        <end position="369"/>
    </location>
</feature>
<dbReference type="RefSeq" id="WP_197348719.1">
    <property type="nucleotide sequence ID" value="NZ_CP048882.1"/>
</dbReference>
<proteinExistence type="inferred from homology"/>
<dbReference type="InterPro" id="IPR011701">
    <property type="entry name" value="MFS"/>
</dbReference>
<comment type="similarity">
    <text evidence="2">Belongs to the major facilitator superfamily. Metabolite:H+ Symporter (MHS) family (TC 2.A.1.6) family.</text>
</comment>
<evidence type="ECO:0000256" key="4">
    <source>
        <dbReference type="ARBA" id="ARBA00022475"/>
    </source>
</evidence>
<dbReference type="PROSITE" id="PS50850">
    <property type="entry name" value="MFS"/>
    <property type="match status" value="1"/>
</dbReference>
<name>A0A7T1WQI6_9ACTN</name>
<dbReference type="Gene3D" id="1.20.1250.20">
    <property type="entry name" value="MFS general substrate transporter like domains"/>
    <property type="match status" value="2"/>
</dbReference>
<keyword evidence="7 12" id="KW-1133">Transmembrane helix</keyword>
<evidence type="ECO:0000256" key="5">
    <source>
        <dbReference type="ARBA" id="ARBA00022692"/>
    </source>
</evidence>
<keyword evidence="6" id="KW-0769">Symport</keyword>
<feature type="transmembrane region" description="Helical" evidence="12">
    <location>
        <begin position="320"/>
        <end position="339"/>
    </location>
</feature>
<keyword evidence="4" id="KW-1003">Cell membrane</keyword>
<dbReference type="Pfam" id="PF00083">
    <property type="entry name" value="Sugar_tr"/>
    <property type="match status" value="1"/>
</dbReference>
<evidence type="ECO:0000256" key="2">
    <source>
        <dbReference type="ARBA" id="ARBA00008240"/>
    </source>
</evidence>
<dbReference type="CDD" id="cd17369">
    <property type="entry name" value="MFS_ShiA_like"/>
    <property type="match status" value="1"/>
</dbReference>